<reference evidence="2 5" key="2">
    <citation type="submission" date="2022-05" db="EMBL/GenBank/DDBJ databases">
        <title>Genome Sequencing of Bee-Associated Microbes.</title>
        <authorList>
            <person name="Dunlap C."/>
        </authorList>
    </citation>
    <scope>NUCLEOTIDE SEQUENCE [LARGE SCALE GENOMIC DNA]</scope>
    <source>
        <strain evidence="2 5">NRRL B-23120</strain>
    </source>
</reference>
<accession>A0A410WUK1</accession>
<feature type="compositionally biased region" description="Polar residues" evidence="1">
    <location>
        <begin position="89"/>
        <end position="111"/>
    </location>
</feature>
<dbReference type="AlphaFoldDB" id="A0A410WUK1"/>
<evidence type="ECO:0000313" key="3">
    <source>
        <dbReference type="EMBL" id="QAV18032.1"/>
    </source>
</evidence>
<dbReference type="OrthoDB" id="2664150at2"/>
<dbReference type="Proteomes" id="UP000288943">
    <property type="component" value="Chromosome"/>
</dbReference>
<keyword evidence="5" id="KW-1185">Reference proteome</keyword>
<dbReference type="KEGG" id="pchi:PC41400_10280"/>
<proteinExistence type="predicted"/>
<dbReference type="Proteomes" id="UP001527202">
    <property type="component" value="Unassembled WGS sequence"/>
</dbReference>
<name>A0A410WUK1_9BACL</name>
<reference evidence="3 4" key="1">
    <citation type="submission" date="2018-01" db="EMBL/GenBank/DDBJ databases">
        <title>The whole genome sequencing and assembly of Paenibacillus chitinolyticus KCCM 41400 strain.</title>
        <authorList>
            <person name="Kim J.-Y."/>
            <person name="Park M.-K."/>
            <person name="Lee Y.-J."/>
            <person name="Yi H."/>
            <person name="Bahn Y.-S."/>
            <person name="Kim J.F."/>
            <person name="Lee D.-W."/>
        </authorList>
    </citation>
    <scope>NUCLEOTIDE SEQUENCE [LARGE SCALE GENOMIC DNA]</scope>
    <source>
        <strain evidence="3 4">KCCM 41400</strain>
    </source>
</reference>
<evidence type="ECO:0000313" key="4">
    <source>
        <dbReference type="Proteomes" id="UP000288943"/>
    </source>
</evidence>
<organism evidence="3 4">
    <name type="scientific">Paenibacillus chitinolyticus</name>
    <dbReference type="NCBI Taxonomy" id="79263"/>
    <lineage>
        <taxon>Bacteria</taxon>
        <taxon>Bacillati</taxon>
        <taxon>Bacillota</taxon>
        <taxon>Bacilli</taxon>
        <taxon>Bacillales</taxon>
        <taxon>Paenibacillaceae</taxon>
        <taxon>Paenibacillus</taxon>
    </lineage>
</organism>
<dbReference type="GeneID" id="95375193"/>
<feature type="compositionally biased region" description="Basic residues" evidence="1">
    <location>
        <begin position="19"/>
        <end position="29"/>
    </location>
</feature>
<protein>
    <submittedName>
        <fullName evidence="3">Uncharacterized protein</fullName>
    </submittedName>
</protein>
<gene>
    <name evidence="2" type="ORF">M5X16_05190</name>
    <name evidence="3" type="ORF">PC41400_10280</name>
</gene>
<feature type="region of interest" description="Disordered" evidence="1">
    <location>
        <begin position="1"/>
        <end position="124"/>
    </location>
</feature>
<dbReference type="RefSeq" id="WP_042230816.1">
    <property type="nucleotide sequence ID" value="NZ_CP026520.1"/>
</dbReference>
<evidence type="ECO:0000313" key="5">
    <source>
        <dbReference type="Proteomes" id="UP001527202"/>
    </source>
</evidence>
<evidence type="ECO:0000256" key="1">
    <source>
        <dbReference type="SAM" id="MobiDB-lite"/>
    </source>
</evidence>
<dbReference type="EMBL" id="CP026520">
    <property type="protein sequence ID" value="QAV18032.1"/>
    <property type="molecule type" value="Genomic_DNA"/>
</dbReference>
<dbReference type="EMBL" id="JAMDMJ010000004">
    <property type="protein sequence ID" value="MCY9595172.1"/>
    <property type="molecule type" value="Genomic_DNA"/>
</dbReference>
<sequence>MSEKKPAKPGDREITYQVGRRKGRIRTAKAKAPVQDEKLPGPKREPAKPKKSASERKKAKTEAERAYSRSRQVEGMEAAKSSEYIEHPSNPSSAAASGESTNRAPNPSNPAVRTYPEEKATPVPGENSRLMELLWRSTPLPGWRAANMITWVLPVAAAACTLWVVSKLLTFG</sequence>
<evidence type="ECO:0000313" key="2">
    <source>
        <dbReference type="EMBL" id="MCY9595172.1"/>
    </source>
</evidence>
<feature type="compositionally biased region" description="Basic and acidic residues" evidence="1">
    <location>
        <begin position="34"/>
        <end position="74"/>
    </location>
</feature>
<feature type="compositionally biased region" description="Basic and acidic residues" evidence="1">
    <location>
        <begin position="1"/>
        <end position="14"/>
    </location>
</feature>